<evidence type="ECO:0000313" key="2">
    <source>
        <dbReference type="EMBL" id="KAJ8901688.1"/>
    </source>
</evidence>
<protein>
    <submittedName>
        <fullName evidence="2">Uncharacterized protein</fullName>
    </submittedName>
</protein>
<keyword evidence="3" id="KW-1185">Reference proteome</keyword>
<comment type="caution">
    <text evidence="2">The sequence shown here is derived from an EMBL/GenBank/DDBJ whole genome shotgun (WGS) entry which is preliminary data.</text>
</comment>
<accession>A0AAV8UKR5</accession>
<feature type="compositionally biased region" description="Acidic residues" evidence="1">
    <location>
        <begin position="60"/>
        <end position="81"/>
    </location>
</feature>
<feature type="region of interest" description="Disordered" evidence="1">
    <location>
        <begin position="40"/>
        <end position="90"/>
    </location>
</feature>
<proteinExistence type="predicted"/>
<reference evidence="2 3" key="1">
    <citation type="journal article" date="2023" name="Nat. Commun.">
        <title>Origin of minicircular mitochondrial genomes in red algae.</title>
        <authorList>
            <person name="Lee Y."/>
            <person name="Cho C.H."/>
            <person name="Lee Y.M."/>
            <person name="Park S.I."/>
            <person name="Yang J.H."/>
            <person name="West J.A."/>
            <person name="Bhattacharya D."/>
            <person name="Yoon H.S."/>
        </authorList>
    </citation>
    <scope>NUCLEOTIDE SEQUENCE [LARGE SCALE GENOMIC DNA]</scope>
    <source>
        <strain evidence="2 3">CCMP1338</strain>
        <tissue evidence="2">Whole cell</tissue>
    </source>
</reference>
<name>A0AAV8UKR5_9RHOD</name>
<evidence type="ECO:0000313" key="3">
    <source>
        <dbReference type="Proteomes" id="UP001157974"/>
    </source>
</evidence>
<organism evidence="2 3">
    <name type="scientific">Rhodosorus marinus</name>
    <dbReference type="NCBI Taxonomy" id="101924"/>
    <lineage>
        <taxon>Eukaryota</taxon>
        <taxon>Rhodophyta</taxon>
        <taxon>Stylonematophyceae</taxon>
        <taxon>Stylonematales</taxon>
        <taxon>Stylonemataceae</taxon>
        <taxon>Rhodosorus</taxon>
    </lineage>
</organism>
<sequence>MGNKLGIAQTRIDGTDRDMYAKLLDPAGVCIQATDLEPFQMPEDIDVDADESVNEKQGGEDAEVDDAEEVTDENYDDDEIPAEVVPDIVE</sequence>
<dbReference type="AlphaFoldDB" id="A0AAV8UKR5"/>
<dbReference type="Proteomes" id="UP001157974">
    <property type="component" value="Unassembled WGS sequence"/>
</dbReference>
<feature type="compositionally biased region" description="Acidic residues" evidence="1">
    <location>
        <begin position="43"/>
        <end position="52"/>
    </location>
</feature>
<dbReference type="EMBL" id="JAMWBK010000010">
    <property type="protein sequence ID" value="KAJ8901688.1"/>
    <property type="molecule type" value="Genomic_DNA"/>
</dbReference>
<gene>
    <name evidence="2" type="ORF">NDN08_003894</name>
</gene>
<evidence type="ECO:0000256" key="1">
    <source>
        <dbReference type="SAM" id="MobiDB-lite"/>
    </source>
</evidence>